<evidence type="ECO:0000313" key="3">
    <source>
        <dbReference type="Proteomes" id="UP001141806"/>
    </source>
</evidence>
<sequence length="243" mass="28112">MRDYVRKVAGDFNFSQFGHDVDAPTDSEEVEESPPKQIEEPSRQQVTNQQVDETATGKATDITVVRALSLQLLEVDKARSEAYDALKKLEEEKLAFVRSFVHSSVMGDLLKEVRGSGEGVEAPVDIEGMHSQFLEVEKERCAFREALERADVIQSKQLSKLWPKLKSAEVAQDQYHACLLKAKNLAEVRFWRINEQNRFYYMKLHLRKSAKYTTRVFREWLELTETAQNETGRGLNFVFWNFE</sequence>
<feature type="compositionally biased region" description="Acidic residues" evidence="1">
    <location>
        <begin position="23"/>
        <end position="32"/>
    </location>
</feature>
<reference evidence="2" key="1">
    <citation type="journal article" date="2023" name="Plant J.">
        <title>The genome of the king protea, Protea cynaroides.</title>
        <authorList>
            <person name="Chang J."/>
            <person name="Duong T.A."/>
            <person name="Schoeman C."/>
            <person name="Ma X."/>
            <person name="Roodt D."/>
            <person name="Barker N."/>
            <person name="Li Z."/>
            <person name="Van de Peer Y."/>
            <person name="Mizrachi E."/>
        </authorList>
    </citation>
    <scope>NUCLEOTIDE SEQUENCE</scope>
    <source>
        <tissue evidence="2">Young leaves</tissue>
    </source>
</reference>
<evidence type="ECO:0000313" key="2">
    <source>
        <dbReference type="EMBL" id="KAJ4953018.1"/>
    </source>
</evidence>
<organism evidence="2 3">
    <name type="scientific">Protea cynaroides</name>
    <dbReference type="NCBI Taxonomy" id="273540"/>
    <lineage>
        <taxon>Eukaryota</taxon>
        <taxon>Viridiplantae</taxon>
        <taxon>Streptophyta</taxon>
        <taxon>Embryophyta</taxon>
        <taxon>Tracheophyta</taxon>
        <taxon>Spermatophyta</taxon>
        <taxon>Magnoliopsida</taxon>
        <taxon>Proteales</taxon>
        <taxon>Proteaceae</taxon>
        <taxon>Protea</taxon>
    </lineage>
</organism>
<accession>A0A9Q0GUP2</accession>
<gene>
    <name evidence="2" type="ORF">NE237_029850</name>
</gene>
<evidence type="ECO:0000256" key="1">
    <source>
        <dbReference type="SAM" id="MobiDB-lite"/>
    </source>
</evidence>
<protein>
    <submittedName>
        <fullName evidence="2">Uncharacterized protein</fullName>
    </submittedName>
</protein>
<dbReference type="Proteomes" id="UP001141806">
    <property type="component" value="Unassembled WGS sequence"/>
</dbReference>
<feature type="region of interest" description="Disordered" evidence="1">
    <location>
        <begin position="17"/>
        <end position="49"/>
    </location>
</feature>
<dbReference type="EMBL" id="JAMYWD010000012">
    <property type="protein sequence ID" value="KAJ4953018.1"/>
    <property type="molecule type" value="Genomic_DNA"/>
</dbReference>
<comment type="caution">
    <text evidence="2">The sequence shown here is derived from an EMBL/GenBank/DDBJ whole genome shotgun (WGS) entry which is preliminary data.</text>
</comment>
<name>A0A9Q0GUP2_9MAGN</name>
<keyword evidence="3" id="KW-1185">Reference proteome</keyword>
<dbReference type="AlphaFoldDB" id="A0A9Q0GUP2"/>
<feature type="compositionally biased region" description="Basic and acidic residues" evidence="1">
    <location>
        <begin position="33"/>
        <end position="42"/>
    </location>
</feature>
<proteinExistence type="predicted"/>